<feature type="compositionally biased region" description="Polar residues" evidence="1">
    <location>
        <begin position="120"/>
        <end position="132"/>
    </location>
</feature>
<protein>
    <recommendedName>
        <fullName evidence="4">Oxidoreductase-like protein</fullName>
    </recommendedName>
</protein>
<name>A0A383UUW2_BLUHO</name>
<accession>A0A383UUW2</accession>
<gene>
    <name evidence="2" type="ORF">BLGHR1_14501</name>
</gene>
<dbReference type="Proteomes" id="UP000275772">
    <property type="component" value="Unassembled WGS sequence"/>
</dbReference>
<reference evidence="2 3" key="1">
    <citation type="submission" date="2017-11" db="EMBL/GenBank/DDBJ databases">
        <authorList>
            <person name="Kracher B."/>
        </authorList>
    </citation>
    <scope>NUCLEOTIDE SEQUENCE [LARGE SCALE GENOMIC DNA]</scope>
    <source>
        <strain evidence="2 3">RACE1</strain>
    </source>
</reference>
<feature type="compositionally biased region" description="Polar residues" evidence="1">
    <location>
        <begin position="206"/>
        <end position="217"/>
    </location>
</feature>
<sequence length="534" mass="59414">MAVEVKANSLTEITQIASNPPNYPRNPTVTPREPLVLYIARPFMNNVTAEDIASSLYYLHLSSPSDPVHMSPTESAPPPKRSLSRKPLPESAKALNPLNQISTHRYPISCVRRKPVGSDVASSRASHYQSSKEYPIPLGRHPNDPDASATITAEKNSVLEPNLNSYSLKNQDPTPDASSCLESSPAQVQQEEFFVTIVRRDPSSGAQWNVGNISGQPRSGDMKKGGQLSRSSRKPYFDISVNLTTPGYLHFRNVDITCNETSRENTNPSTRSSHEPNFSFERKLKMEGTRLWSRNSEQQRKTDSETTNNISPGHEFKSRKVSFENGDGRDGKGYVLYSPWGGRCKFLTGPGGRSLRCHHTLPPPTSANCRDAKHQTMMVSELRFDIRPPSTSLMAHTKLHEVKKISTSKFNKLRDKTLGLKSMALPLPPRSYSSLSSPIHQGEEEQQINELSRTISMYTTDERGHQINLNCYNQAESDTDDARLDLSIGREKAGGGNSGKRAKLGKMIVYDEGIKMLDLVISANMGIWWSIWGS</sequence>
<feature type="region of interest" description="Disordered" evidence="1">
    <location>
        <begin position="119"/>
        <end position="148"/>
    </location>
</feature>
<evidence type="ECO:0000313" key="3">
    <source>
        <dbReference type="Proteomes" id="UP000275772"/>
    </source>
</evidence>
<dbReference type="EMBL" id="UNSH01000056">
    <property type="protein sequence ID" value="SZF03707.1"/>
    <property type="molecule type" value="Genomic_DNA"/>
</dbReference>
<feature type="compositionally biased region" description="Polar residues" evidence="1">
    <location>
        <begin position="260"/>
        <end position="271"/>
    </location>
</feature>
<feature type="region of interest" description="Disordered" evidence="1">
    <location>
        <begin position="260"/>
        <end position="324"/>
    </location>
</feature>
<dbReference type="VEuPathDB" id="FungiDB:BLGHR1_14501"/>
<dbReference type="AlphaFoldDB" id="A0A383UUW2"/>
<organism evidence="2 3">
    <name type="scientific">Blumeria hordei</name>
    <name type="common">Barley powdery mildew</name>
    <name type="synonym">Blumeria graminis f. sp. hordei</name>
    <dbReference type="NCBI Taxonomy" id="2867405"/>
    <lineage>
        <taxon>Eukaryota</taxon>
        <taxon>Fungi</taxon>
        <taxon>Dikarya</taxon>
        <taxon>Ascomycota</taxon>
        <taxon>Pezizomycotina</taxon>
        <taxon>Leotiomycetes</taxon>
        <taxon>Erysiphales</taxon>
        <taxon>Erysiphaceae</taxon>
        <taxon>Blumeria</taxon>
    </lineage>
</organism>
<feature type="region of interest" description="Disordered" evidence="1">
    <location>
        <begin position="66"/>
        <end position="99"/>
    </location>
</feature>
<evidence type="ECO:0000313" key="2">
    <source>
        <dbReference type="EMBL" id="SZF03707.1"/>
    </source>
</evidence>
<feature type="compositionally biased region" description="Basic and acidic residues" evidence="1">
    <location>
        <begin position="314"/>
        <end position="324"/>
    </location>
</feature>
<proteinExistence type="predicted"/>
<evidence type="ECO:0000256" key="1">
    <source>
        <dbReference type="SAM" id="MobiDB-lite"/>
    </source>
</evidence>
<feature type="region of interest" description="Disordered" evidence="1">
    <location>
        <begin position="206"/>
        <end position="232"/>
    </location>
</feature>
<evidence type="ECO:0008006" key="4">
    <source>
        <dbReference type="Google" id="ProtNLM"/>
    </source>
</evidence>